<dbReference type="PANTHER" id="PTHR24291:SF50">
    <property type="entry name" value="BIFUNCTIONAL ALBAFLAVENONE MONOOXYGENASE_TERPENE SYNTHASE"/>
    <property type="match status" value="1"/>
</dbReference>
<keyword evidence="2 7" id="KW-0349">Heme</keyword>
<gene>
    <name evidence="8" type="ORF">DERYTH_LOCUS15809</name>
</gene>
<dbReference type="Pfam" id="PF00067">
    <property type="entry name" value="p450"/>
    <property type="match status" value="1"/>
</dbReference>
<comment type="cofactor">
    <cofactor evidence="7">
        <name>heme</name>
        <dbReference type="ChEBI" id="CHEBI:30413"/>
    </cofactor>
</comment>
<dbReference type="Gene3D" id="1.10.630.10">
    <property type="entry name" value="Cytochrome P450"/>
    <property type="match status" value="1"/>
</dbReference>
<dbReference type="InterPro" id="IPR050196">
    <property type="entry name" value="Cytochrome_P450_Monoox"/>
</dbReference>
<dbReference type="InterPro" id="IPR036396">
    <property type="entry name" value="Cyt_P450_sf"/>
</dbReference>
<evidence type="ECO:0000256" key="6">
    <source>
        <dbReference type="ARBA" id="ARBA00023033"/>
    </source>
</evidence>
<comment type="caution">
    <text evidence="8">The sequence shown here is derived from an EMBL/GenBank/DDBJ whole genome shotgun (WGS) entry which is preliminary data.</text>
</comment>
<keyword evidence="6" id="KW-0503">Monooxygenase</keyword>
<keyword evidence="5 7" id="KW-0408">Iron</keyword>
<reference evidence="8" key="1">
    <citation type="submission" date="2021-06" db="EMBL/GenBank/DDBJ databases">
        <authorList>
            <person name="Kallberg Y."/>
            <person name="Tangrot J."/>
            <person name="Rosling A."/>
        </authorList>
    </citation>
    <scope>NUCLEOTIDE SEQUENCE</scope>
    <source>
        <strain evidence="8">MA453B</strain>
    </source>
</reference>
<accession>A0A9N9NJQ2</accession>
<dbReference type="EMBL" id="CAJVPY010013137">
    <property type="protein sequence ID" value="CAG8738753.1"/>
    <property type="molecule type" value="Genomic_DNA"/>
</dbReference>
<evidence type="ECO:0000256" key="7">
    <source>
        <dbReference type="PIRSR" id="PIRSR602401-1"/>
    </source>
</evidence>
<keyword evidence="9" id="KW-1185">Reference proteome</keyword>
<dbReference type="OrthoDB" id="1470350at2759"/>
<dbReference type="Proteomes" id="UP000789405">
    <property type="component" value="Unassembled WGS sequence"/>
</dbReference>
<organism evidence="8 9">
    <name type="scientific">Dentiscutata erythropus</name>
    <dbReference type="NCBI Taxonomy" id="1348616"/>
    <lineage>
        <taxon>Eukaryota</taxon>
        <taxon>Fungi</taxon>
        <taxon>Fungi incertae sedis</taxon>
        <taxon>Mucoromycota</taxon>
        <taxon>Glomeromycotina</taxon>
        <taxon>Glomeromycetes</taxon>
        <taxon>Diversisporales</taxon>
        <taxon>Gigasporaceae</taxon>
        <taxon>Dentiscutata</taxon>
    </lineage>
</organism>
<dbReference type="GO" id="GO:0005506">
    <property type="term" value="F:iron ion binding"/>
    <property type="evidence" value="ECO:0007669"/>
    <property type="project" value="InterPro"/>
</dbReference>
<sequence length="459" mass="52966">FYLTNNIPSGLKNVHTLTTFEQLRSAVTNDTGSDKLYLNKKEYFDNDGIVKFQIRGKWMAVISDPVLAKDIFLRIEAFPKLLVQEYLPDTALSHHYGINIVHSNGDVWKRQRRICNLAFKVLPVHLFVEGGFKLMNVLETTDNKPIEVVNLMHRFTLDVLGKVVFDFDFNVCINKFFYPNNIYVTTYNEVQDLLKDPLFNLLPLDRIPYFKNKRLRKVEKLEKLFDDFIEKKHKSIAAGKVNGDLLELMIKACNDDPDNQGLNDIELRHNLAIFMVAGHDTTANSLATILYLLSIHKDVQQKAREEILSVLGSDLTPSAEQHKALKYLNMIIYENLRIYPPVPFLPFRKLEEDLKYKNHVIPAGTGIGLFVYAIQNSPKFWENPEEFIPERFENEKDINGSYTWLPFGAGSRIICSELTKSQQIEMQRHCVACFRIQGKLGKHDWIKEAELRTEALPAS</sequence>
<dbReference type="GO" id="GO:0020037">
    <property type="term" value="F:heme binding"/>
    <property type="evidence" value="ECO:0007669"/>
    <property type="project" value="InterPro"/>
</dbReference>
<protein>
    <submittedName>
        <fullName evidence="8">4681_t:CDS:1</fullName>
    </submittedName>
</protein>
<dbReference type="PRINTS" id="PR00463">
    <property type="entry name" value="EP450I"/>
</dbReference>
<evidence type="ECO:0000313" key="9">
    <source>
        <dbReference type="Proteomes" id="UP000789405"/>
    </source>
</evidence>
<name>A0A9N9NJQ2_9GLOM</name>
<keyword evidence="4" id="KW-0560">Oxidoreductase</keyword>
<evidence type="ECO:0000256" key="3">
    <source>
        <dbReference type="ARBA" id="ARBA00022723"/>
    </source>
</evidence>
<dbReference type="GO" id="GO:0004497">
    <property type="term" value="F:monooxygenase activity"/>
    <property type="evidence" value="ECO:0007669"/>
    <property type="project" value="UniProtKB-KW"/>
</dbReference>
<proteinExistence type="inferred from homology"/>
<feature type="binding site" description="axial binding residue" evidence="7">
    <location>
        <position position="415"/>
    </location>
    <ligand>
        <name>heme</name>
        <dbReference type="ChEBI" id="CHEBI:30413"/>
    </ligand>
    <ligandPart>
        <name>Fe</name>
        <dbReference type="ChEBI" id="CHEBI:18248"/>
    </ligandPart>
</feature>
<dbReference type="PANTHER" id="PTHR24291">
    <property type="entry name" value="CYTOCHROME P450 FAMILY 4"/>
    <property type="match status" value="1"/>
</dbReference>
<dbReference type="PRINTS" id="PR00385">
    <property type="entry name" value="P450"/>
</dbReference>
<dbReference type="SUPFAM" id="SSF48264">
    <property type="entry name" value="Cytochrome P450"/>
    <property type="match status" value="1"/>
</dbReference>
<evidence type="ECO:0000256" key="4">
    <source>
        <dbReference type="ARBA" id="ARBA00023002"/>
    </source>
</evidence>
<dbReference type="AlphaFoldDB" id="A0A9N9NJQ2"/>
<evidence type="ECO:0000256" key="5">
    <source>
        <dbReference type="ARBA" id="ARBA00023004"/>
    </source>
</evidence>
<keyword evidence="3 7" id="KW-0479">Metal-binding</keyword>
<comment type="similarity">
    <text evidence="1">Belongs to the cytochrome P450 family.</text>
</comment>
<evidence type="ECO:0000256" key="2">
    <source>
        <dbReference type="ARBA" id="ARBA00022617"/>
    </source>
</evidence>
<dbReference type="InterPro" id="IPR002401">
    <property type="entry name" value="Cyt_P450_E_grp-I"/>
</dbReference>
<feature type="non-terminal residue" evidence="8">
    <location>
        <position position="459"/>
    </location>
</feature>
<evidence type="ECO:0000256" key="1">
    <source>
        <dbReference type="ARBA" id="ARBA00010617"/>
    </source>
</evidence>
<evidence type="ECO:0000313" key="8">
    <source>
        <dbReference type="EMBL" id="CAG8738753.1"/>
    </source>
</evidence>
<dbReference type="GO" id="GO:0016705">
    <property type="term" value="F:oxidoreductase activity, acting on paired donors, with incorporation or reduction of molecular oxygen"/>
    <property type="evidence" value="ECO:0007669"/>
    <property type="project" value="InterPro"/>
</dbReference>
<dbReference type="InterPro" id="IPR001128">
    <property type="entry name" value="Cyt_P450"/>
</dbReference>